<evidence type="ECO:0000256" key="11">
    <source>
        <dbReference type="ARBA" id="ARBA00022982"/>
    </source>
</evidence>
<comment type="cofactor">
    <cofactor evidence="16">
        <name>Cu cation</name>
        <dbReference type="ChEBI" id="CHEBI:23378"/>
    </cofactor>
    <text evidence="16">Binds a copper A center.</text>
</comment>
<dbReference type="EMBL" id="KX752425">
    <property type="protein sequence ID" value="AOR87144.1"/>
    <property type="molecule type" value="Genomic_DNA"/>
</dbReference>
<evidence type="ECO:0000256" key="9">
    <source>
        <dbReference type="ARBA" id="ARBA00022842"/>
    </source>
</evidence>
<dbReference type="NCBIfam" id="TIGR02866">
    <property type="entry name" value="CoxB"/>
    <property type="match status" value="1"/>
</dbReference>
<evidence type="ECO:0000256" key="10">
    <source>
        <dbReference type="ARBA" id="ARBA00022967"/>
    </source>
</evidence>
<feature type="domain" description="Cytochrome oxidase subunit II copper A binding" evidence="18">
    <location>
        <begin position="90"/>
        <end position="223"/>
    </location>
</feature>
<dbReference type="InterPro" id="IPR045187">
    <property type="entry name" value="CcO_II"/>
</dbReference>
<evidence type="ECO:0000256" key="16">
    <source>
        <dbReference type="RuleBase" id="RU000457"/>
    </source>
</evidence>
<dbReference type="GO" id="GO:0016491">
    <property type="term" value="F:oxidoreductase activity"/>
    <property type="evidence" value="ECO:0007669"/>
    <property type="project" value="InterPro"/>
</dbReference>
<name>A0A1C9UZE7_9ANNE</name>
<protein>
    <recommendedName>
        <fullName evidence="3 16">Cytochrome c oxidase subunit 2</fullName>
    </recommendedName>
</protein>
<feature type="transmembrane region" description="Helical" evidence="17">
    <location>
        <begin position="65"/>
        <end position="85"/>
    </location>
</feature>
<keyword evidence="13 16" id="KW-0186">Copper</keyword>
<keyword evidence="12 17" id="KW-1133">Transmembrane helix</keyword>
<feature type="domain" description="Cytochrome oxidase subunit II transmembrane region profile" evidence="19">
    <location>
        <begin position="1"/>
        <end position="89"/>
    </location>
</feature>
<dbReference type="InterPro" id="IPR008972">
    <property type="entry name" value="Cupredoxin"/>
</dbReference>
<sequence>MWGQLSFQDASSPIMNALMSFHDQAMVSITLITAYVAFIMMMLFKQTYTTKSPHEIHELEAIWTMAPAIILITLALPSLRLLYLLDEVASPAITIKTTGHQWYWSYDYADFTSLEFDSYMTPTEDLTLGEFRLLEVDNRLVLPWGVESRVLITAADVLHSWTIPSMGVKADAVPGRLNQVTLYPLRPGVYYGQCSEICGANHSFMPISLEAISPQKWFSWVEKTIQS</sequence>
<reference evidence="20" key="1">
    <citation type="journal article" date="2016" name="Gene">
        <title>Syllidae mitochondrial gene order is unusually variable for Annelida.</title>
        <authorList>
            <person name="Aguado M.T."/>
            <person name="Richter S."/>
            <person name="Sontowski R."/>
            <person name="Golombek A."/>
            <person name="Struck T.H."/>
            <person name="Bleidorn C."/>
        </authorList>
    </citation>
    <scope>NUCLEOTIDE SEQUENCE</scope>
</reference>
<dbReference type="Pfam" id="PF00116">
    <property type="entry name" value="COX2"/>
    <property type="match status" value="1"/>
</dbReference>
<gene>
    <name evidence="20" type="primary">COX2</name>
</gene>
<evidence type="ECO:0000256" key="2">
    <source>
        <dbReference type="ARBA" id="ARBA00007866"/>
    </source>
</evidence>
<dbReference type="InterPro" id="IPR034210">
    <property type="entry name" value="CcO_II_C"/>
</dbReference>
<evidence type="ECO:0000259" key="18">
    <source>
        <dbReference type="PROSITE" id="PS50857"/>
    </source>
</evidence>
<evidence type="ECO:0000256" key="7">
    <source>
        <dbReference type="ARBA" id="ARBA00022723"/>
    </source>
</evidence>
<keyword evidence="9" id="KW-0460">Magnesium</keyword>
<dbReference type="PRINTS" id="PR01166">
    <property type="entry name" value="CYCOXIDASEII"/>
</dbReference>
<evidence type="ECO:0000256" key="15">
    <source>
        <dbReference type="ARBA" id="ARBA00049512"/>
    </source>
</evidence>
<organism evidence="20">
    <name type="scientific">Typosyllis sp. patternB</name>
    <dbReference type="NCBI Taxonomy" id="1898411"/>
    <lineage>
        <taxon>Eukaryota</taxon>
        <taxon>Metazoa</taxon>
        <taxon>Spiralia</taxon>
        <taxon>Lophotrochozoa</taxon>
        <taxon>Annelida</taxon>
        <taxon>Polychaeta</taxon>
        <taxon>Errantia</taxon>
        <taxon>Phyllodocida</taxon>
        <taxon>Syllidae</taxon>
        <taxon>Typosyllis</taxon>
    </lineage>
</organism>
<keyword evidence="8 16" id="KW-0999">Mitochondrion inner membrane</keyword>
<dbReference type="PANTHER" id="PTHR22888">
    <property type="entry name" value="CYTOCHROME C OXIDASE, SUBUNIT II"/>
    <property type="match status" value="1"/>
</dbReference>
<dbReference type="Gene3D" id="2.60.40.420">
    <property type="entry name" value="Cupredoxins - blue copper proteins"/>
    <property type="match status" value="1"/>
</dbReference>
<keyword evidence="10" id="KW-1278">Translocase</keyword>
<evidence type="ECO:0000256" key="4">
    <source>
        <dbReference type="ARBA" id="ARBA00022448"/>
    </source>
</evidence>
<evidence type="ECO:0000256" key="13">
    <source>
        <dbReference type="ARBA" id="ARBA00023008"/>
    </source>
</evidence>
<evidence type="ECO:0000256" key="17">
    <source>
        <dbReference type="SAM" id="Phobius"/>
    </source>
</evidence>
<evidence type="ECO:0000256" key="12">
    <source>
        <dbReference type="ARBA" id="ARBA00022989"/>
    </source>
</evidence>
<dbReference type="GO" id="GO:0005507">
    <property type="term" value="F:copper ion binding"/>
    <property type="evidence" value="ECO:0007669"/>
    <property type="project" value="InterPro"/>
</dbReference>
<keyword evidence="14 16" id="KW-0472">Membrane</keyword>
<keyword evidence="6 16" id="KW-0812">Transmembrane</keyword>
<evidence type="ECO:0000256" key="6">
    <source>
        <dbReference type="ARBA" id="ARBA00022692"/>
    </source>
</evidence>
<keyword evidence="16 20" id="KW-0496">Mitochondrion</keyword>
<dbReference type="InterPro" id="IPR002429">
    <property type="entry name" value="CcO_II-like_C"/>
</dbReference>
<dbReference type="PROSITE" id="PS50857">
    <property type="entry name" value="COX2_CUA"/>
    <property type="match status" value="1"/>
</dbReference>
<dbReference type="FunFam" id="2.60.40.420:FF:000001">
    <property type="entry name" value="Cytochrome c oxidase subunit 2"/>
    <property type="match status" value="1"/>
</dbReference>
<dbReference type="PROSITE" id="PS50999">
    <property type="entry name" value="COX2_TM"/>
    <property type="match status" value="1"/>
</dbReference>
<dbReference type="SUPFAM" id="SSF81464">
    <property type="entry name" value="Cytochrome c oxidase subunit II-like, transmembrane region"/>
    <property type="match status" value="1"/>
</dbReference>
<dbReference type="InterPro" id="IPR011759">
    <property type="entry name" value="Cyt_c_oxidase_su2_TM_dom"/>
</dbReference>
<keyword evidence="4 16" id="KW-0813">Transport</keyword>
<comment type="function">
    <text evidence="16">Component of the cytochrome c oxidase, the last enzyme in the mitochondrial electron transport chain which drives oxidative phosphorylation. The respiratory chain contains 3 multisubunit complexes succinate dehydrogenase (complex II, CII), ubiquinol-cytochrome c oxidoreductase (cytochrome b-c1 complex, complex III, CIII) and cytochrome c oxidase (complex IV, CIV), that cooperate to transfer electrons derived from NADH and succinate to molecular oxygen, creating an electrochemical gradient over the inner membrane that drives transmembrane transport and the ATP synthase. Cytochrome c oxidase is the component of the respiratory chain that catalyzes the reduction of oxygen to water. Electrons originating from reduced cytochrome c in the intermembrane space (IMS) are transferred via the dinuclear copper A center (CU(A)) of subunit 2 and heme A of subunit 1 to the active site in subunit 1, a binuclear center (BNC) formed by heme A3 and copper B (CU(B)). The BNC reduces molecular oxygen to 2 water molecules using 4 electrons from cytochrome c in the IMS and 4 protons from the mitochondrial matrix.</text>
</comment>
<evidence type="ECO:0000256" key="3">
    <source>
        <dbReference type="ARBA" id="ARBA00015946"/>
    </source>
</evidence>
<accession>A0A1C9UZE7</accession>
<keyword evidence="7 16" id="KW-0479">Metal-binding</keyword>
<proteinExistence type="inferred from homology"/>
<keyword evidence="5 16" id="KW-0679">Respiratory chain</keyword>
<dbReference type="GO" id="GO:0005743">
    <property type="term" value="C:mitochondrial inner membrane"/>
    <property type="evidence" value="ECO:0007669"/>
    <property type="project" value="UniProtKB-SubCell"/>
</dbReference>
<evidence type="ECO:0000256" key="1">
    <source>
        <dbReference type="ARBA" id="ARBA00004448"/>
    </source>
</evidence>
<dbReference type="PANTHER" id="PTHR22888:SF9">
    <property type="entry name" value="CYTOCHROME C OXIDASE SUBUNIT 2"/>
    <property type="match status" value="1"/>
</dbReference>
<dbReference type="CDD" id="cd13912">
    <property type="entry name" value="CcO_II_C"/>
    <property type="match status" value="1"/>
</dbReference>
<evidence type="ECO:0000259" key="19">
    <source>
        <dbReference type="PROSITE" id="PS50999"/>
    </source>
</evidence>
<dbReference type="Pfam" id="PF02790">
    <property type="entry name" value="COX2_TM"/>
    <property type="match status" value="1"/>
</dbReference>
<comment type="similarity">
    <text evidence="2 16">Belongs to the cytochrome c oxidase subunit 2 family.</text>
</comment>
<evidence type="ECO:0000313" key="20">
    <source>
        <dbReference type="EMBL" id="AOR87144.1"/>
    </source>
</evidence>
<geneLocation type="mitochondrion" evidence="20"/>
<dbReference type="InterPro" id="IPR001505">
    <property type="entry name" value="Copper_CuA"/>
</dbReference>
<keyword evidence="11 16" id="KW-0249">Electron transport</keyword>
<dbReference type="AlphaFoldDB" id="A0A1C9UZE7"/>
<feature type="transmembrane region" description="Helical" evidence="17">
    <location>
        <begin position="25"/>
        <end position="44"/>
    </location>
</feature>
<comment type="subcellular location">
    <subcellularLocation>
        <location evidence="1 16">Mitochondrion inner membrane</location>
        <topology evidence="1 16">Multi-pass membrane protein</topology>
    </subcellularLocation>
</comment>
<dbReference type="InterPro" id="IPR014222">
    <property type="entry name" value="Cyt_c_oxidase_su2"/>
</dbReference>
<dbReference type="GO" id="GO:0004129">
    <property type="term" value="F:cytochrome-c oxidase activity"/>
    <property type="evidence" value="ECO:0007669"/>
    <property type="project" value="UniProtKB-EC"/>
</dbReference>
<dbReference type="Gene3D" id="1.10.287.90">
    <property type="match status" value="1"/>
</dbReference>
<evidence type="ECO:0000256" key="8">
    <source>
        <dbReference type="ARBA" id="ARBA00022792"/>
    </source>
</evidence>
<evidence type="ECO:0000256" key="5">
    <source>
        <dbReference type="ARBA" id="ARBA00022660"/>
    </source>
</evidence>
<comment type="catalytic activity">
    <reaction evidence="15">
        <text>4 Fe(II)-[cytochrome c] + O2 + 8 H(+)(in) = 4 Fe(III)-[cytochrome c] + 2 H2O + 4 H(+)(out)</text>
        <dbReference type="Rhea" id="RHEA:11436"/>
        <dbReference type="Rhea" id="RHEA-COMP:10350"/>
        <dbReference type="Rhea" id="RHEA-COMP:14399"/>
        <dbReference type="ChEBI" id="CHEBI:15377"/>
        <dbReference type="ChEBI" id="CHEBI:15378"/>
        <dbReference type="ChEBI" id="CHEBI:15379"/>
        <dbReference type="ChEBI" id="CHEBI:29033"/>
        <dbReference type="ChEBI" id="CHEBI:29034"/>
        <dbReference type="EC" id="7.1.1.9"/>
    </reaction>
    <physiologicalReaction direction="left-to-right" evidence="15">
        <dbReference type="Rhea" id="RHEA:11437"/>
    </physiologicalReaction>
</comment>
<evidence type="ECO:0000256" key="14">
    <source>
        <dbReference type="ARBA" id="ARBA00023136"/>
    </source>
</evidence>
<dbReference type="InterPro" id="IPR036257">
    <property type="entry name" value="Cyt_c_oxidase_su2_TM_sf"/>
</dbReference>
<dbReference type="SUPFAM" id="SSF49503">
    <property type="entry name" value="Cupredoxins"/>
    <property type="match status" value="1"/>
</dbReference>
<dbReference type="PROSITE" id="PS00078">
    <property type="entry name" value="COX2"/>
    <property type="match status" value="1"/>
</dbReference>
<dbReference type="GO" id="GO:0042773">
    <property type="term" value="P:ATP synthesis coupled electron transport"/>
    <property type="evidence" value="ECO:0007669"/>
    <property type="project" value="TreeGrafter"/>
</dbReference>